<evidence type="ECO:0000313" key="2">
    <source>
        <dbReference type="EMBL" id="ACV05432.1"/>
    </source>
</evidence>
<feature type="transmembrane region" description="Helical" evidence="1">
    <location>
        <begin position="215"/>
        <end position="233"/>
    </location>
</feature>
<gene>
    <name evidence="2" type="ordered locus">Ksed_03560</name>
</gene>
<protein>
    <submittedName>
        <fullName evidence="2">Uncharacterized protein</fullName>
    </submittedName>
</protein>
<dbReference type="Proteomes" id="UP000006666">
    <property type="component" value="Chromosome"/>
</dbReference>
<feature type="transmembrane region" description="Helical" evidence="1">
    <location>
        <begin position="133"/>
        <end position="153"/>
    </location>
</feature>
<proteinExistence type="predicted"/>
<evidence type="ECO:0000313" key="3">
    <source>
        <dbReference type="Proteomes" id="UP000006666"/>
    </source>
</evidence>
<organism evidence="2 3">
    <name type="scientific">Kytococcus sedentarius (strain ATCC 14392 / DSM 20547 / JCM 11482 / CCUG 33030 / NBRC 15357 / NCTC 11040 / CCM 314 / 541)</name>
    <name type="common">Micrococcus sedentarius</name>
    <dbReference type="NCBI Taxonomy" id="478801"/>
    <lineage>
        <taxon>Bacteria</taxon>
        <taxon>Bacillati</taxon>
        <taxon>Actinomycetota</taxon>
        <taxon>Actinomycetes</taxon>
        <taxon>Micrococcales</taxon>
        <taxon>Kytococcaceae</taxon>
        <taxon>Kytococcus</taxon>
    </lineage>
</organism>
<feature type="transmembrane region" description="Helical" evidence="1">
    <location>
        <begin position="103"/>
        <end position="121"/>
    </location>
</feature>
<keyword evidence="3" id="KW-1185">Reference proteome</keyword>
<feature type="transmembrane region" description="Helical" evidence="1">
    <location>
        <begin position="159"/>
        <end position="178"/>
    </location>
</feature>
<dbReference type="STRING" id="478801.Ksed_03560"/>
<feature type="transmembrane region" description="Helical" evidence="1">
    <location>
        <begin position="79"/>
        <end position="97"/>
    </location>
</feature>
<dbReference type="AlphaFoldDB" id="C7NK45"/>
<name>C7NK45_KYTSD</name>
<dbReference type="KEGG" id="kse:Ksed_03560"/>
<feature type="transmembrane region" description="Helical" evidence="1">
    <location>
        <begin position="245"/>
        <end position="271"/>
    </location>
</feature>
<feature type="transmembrane region" description="Helical" evidence="1">
    <location>
        <begin position="183"/>
        <end position="203"/>
    </location>
</feature>
<reference evidence="2 3" key="1">
    <citation type="journal article" date="2009" name="Stand. Genomic Sci.">
        <title>Complete genome sequence of Kytococcus sedentarius type strain (541).</title>
        <authorList>
            <person name="Sims D."/>
            <person name="Brettin T."/>
            <person name="Detter J.C."/>
            <person name="Han C."/>
            <person name="Lapidus A."/>
            <person name="Copeland A."/>
            <person name="Glavina Del Rio T."/>
            <person name="Nolan M."/>
            <person name="Chen F."/>
            <person name="Lucas S."/>
            <person name="Tice H."/>
            <person name="Cheng J.F."/>
            <person name="Bruce D."/>
            <person name="Goodwin L."/>
            <person name="Pitluck S."/>
            <person name="Ovchinnikova G."/>
            <person name="Pati A."/>
            <person name="Ivanova N."/>
            <person name="Mavrommatis K."/>
            <person name="Chen A."/>
            <person name="Palaniappan K."/>
            <person name="D'haeseleer P."/>
            <person name="Chain P."/>
            <person name="Bristow J."/>
            <person name="Eisen J.A."/>
            <person name="Markowitz V."/>
            <person name="Hugenholtz P."/>
            <person name="Schneider S."/>
            <person name="Goker M."/>
            <person name="Pukall R."/>
            <person name="Kyrpides N.C."/>
            <person name="Klenk H.P."/>
        </authorList>
    </citation>
    <scope>NUCLEOTIDE SEQUENCE [LARGE SCALE GENOMIC DNA]</scope>
    <source>
        <strain evidence="3">ATCC 14392 / DSM 20547 / JCM 11482 / CCUG 33030 / NBRC 15357 / NCTC 11040 / CCM 314 / 541</strain>
    </source>
</reference>
<feature type="transmembrane region" description="Helical" evidence="1">
    <location>
        <begin position="49"/>
        <end position="67"/>
    </location>
</feature>
<dbReference type="HOGENOM" id="CLU_1022263_0_0_11"/>
<dbReference type="EMBL" id="CP001686">
    <property type="protein sequence ID" value="ACV05432.1"/>
    <property type="molecule type" value="Genomic_DNA"/>
</dbReference>
<keyword evidence="1" id="KW-1133">Transmembrane helix</keyword>
<dbReference type="RefSeq" id="WP_012801850.1">
    <property type="nucleotide sequence ID" value="NC_013169.1"/>
</dbReference>
<keyword evidence="1" id="KW-0472">Membrane</keyword>
<sequence>MPSPGPSSADPRRGSAAPSSFRGQRAAARSAALCAIVLALAGWGAGPLAAAAVATVAGAIVAVGWGRVLDLPSARGTRVVLGAVVALAVLAAVIGHLDDASFALSVWWALPVAGGVWASLAHQVWRSDGRPRVVDLLTAEVFAVLVIVAGFLWSWATPAAALAAAAGLAATALVDSVAPRQRFVAWAVGVVVGLAVAATWWAVRDDVSTARSLTLGSVAVLAPTISQATRLVLLRLPAVRSGVTGGVVVGVVSASLAGIVTGLFAMVSPLIG</sequence>
<keyword evidence="1" id="KW-0812">Transmembrane</keyword>
<evidence type="ECO:0000256" key="1">
    <source>
        <dbReference type="SAM" id="Phobius"/>
    </source>
</evidence>
<accession>C7NK45</accession>